<sequence>MVFIVSALYKKTENFKLDYYKDHHMPLAMERFKPFGLKSYKILELNPETSQGYAFHTIMEWENQDGMMKGFGEHGQEMKDDLVNFSDVEPTTRLGLADAFKSVFMRLILTL</sequence>
<dbReference type="InterPro" id="IPR009799">
    <property type="entry name" value="EthD_dom"/>
</dbReference>
<dbReference type="Proteomes" id="UP000309734">
    <property type="component" value="Unassembled WGS sequence"/>
</dbReference>
<evidence type="ECO:0008006" key="4">
    <source>
        <dbReference type="Google" id="ProtNLM"/>
    </source>
</evidence>
<dbReference type="PANTHER" id="PTHR40260">
    <property type="entry name" value="BLR8190 PROTEIN"/>
    <property type="match status" value="1"/>
</dbReference>
<dbReference type="InterPro" id="IPR011008">
    <property type="entry name" value="Dimeric_a/b-barrel"/>
</dbReference>
<comment type="caution">
    <text evidence="2">The sequence shown here is derived from an EMBL/GenBank/DDBJ whole genome shotgun (WGS) entry which is preliminary data.</text>
</comment>
<evidence type="ECO:0000313" key="2">
    <source>
        <dbReference type="EMBL" id="THZ69687.1"/>
    </source>
</evidence>
<gene>
    <name evidence="2" type="ORF">D6C85_06523</name>
</gene>
<dbReference type="Gene3D" id="3.30.70.100">
    <property type="match status" value="1"/>
</dbReference>
<name>A0A4S9WUT6_AURPU</name>
<dbReference type="GO" id="GO:0016491">
    <property type="term" value="F:oxidoreductase activity"/>
    <property type="evidence" value="ECO:0007669"/>
    <property type="project" value="InterPro"/>
</dbReference>
<protein>
    <recommendedName>
        <fullName evidence="4">EthD domain-containing protein</fullName>
    </recommendedName>
</protein>
<evidence type="ECO:0000256" key="1">
    <source>
        <dbReference type="ARBA" id="ARBA00005986"/>
    </source>
</evidence>
<accession>A0A4S9WUT6</accession>
<dbReference type="NCBIfam" id="TIGR02118">
    <property type="entry name" value="EthD family reductase"/>
    <property type="match status" value="1"/>
</dbReference>
<dbReference type="SUPFAM" id="SSF54909">
    <property type="entry name" value="Dimeric alpha+beta barrel"/>
    <property type="match status" value="1"/>
</dbReference>
<evidence type="ECO:0000313" key="3">
    <source>
        <dbReference type="Proteomes" id="UP000309734"/>
    </source>
</evidence>
<comment type="similarity">
    <text evidence="1">Belongs to the tpcK family.</text>
</comment>
<dbReference type="AlphaFoldDB" id="A0A4S9WUT6"/>
<reference evidence="2 3" key="1">
    <citation type="submission" date="2018-10" db="EMBL/GenBank/DDBJ databases">
        <title>Fifty Aureobasidium pullulans genomes reveal a recombining polyextremotolerant generalist.</title>
        <authorList>
            <person name="Gostincar C."/>
            <person name="Turk M."/>
            <person name="Zajc J."/>
            <person name="Gunde-Cimerman N."/>
        </authorList>
    </citation>
    <scope>NUCLEOTIDE SEQUENCE [LARGE SCALE GENOMIC DNA]</scope>
    <source>
        <strain evidence="2 3">EXF-3519</strain>
    </source>
</reference>
<proteinExistence type="inferred from homology"/>
<dbReference type="EMBL" id="QZBS01000225">
    <property type="protein sequence ID" value="THZ69687.1"/>
    <property type="molecule type" value="Genomic_DNA"/>
</dbReference>
<dbReference type="PANTHER" id="PTHR40260:SF2">
    <property type="entry name" value="BLR8190 PROTEIN"/>
    <property type="match status" value="1"/>
</dbReference>
<organism evidence="2 3">
    <name type="scientific">Aureobasidium pullulans</name>
    <name type="common">Black yeast</name>
    <name type="synonym">Pullularia pullulans</name>
    <dbReference type="NCBI Taxonomy" id="5580"/>
    <lineage>
        <taxon>Eukaryota</taxon>
        <taxon>Fungi</taxon>
        <taxon>Dikarya</taxon>
        <taxon>Ascomycota</taxon>
        <taxon>Pezizomycotina</taxon>
        <taxon>Dothideomycetes</taxon>
        <taxon>Dothideomycetidae</taxon>
        <taxon>Dothideales</taxon>
        <taxon>Saccotheciaceae</taxon>
        <taxon>Aureobasidium</taxon>
    </lineage>
</organism>